<reference evidence="1 2" key="1">
    <citation type="journal article" date="2016" name="Mol. Biol. Evol.">
        <title>Comparative Genomics of Early-Diverging Mushroom-Forming Fungi Provides Insights into the Origins of Lignocellulose Decay Capabilities.</title>
        <authorList>
            <person name="Nagy L.G."/>
            <person name="Riley R."/>
            <person name="Tritt A."/>
            <person name="Adam C."/>
            <person name="Daum C."/>
            <person name="Floudas D."/>
            <person name="Sun H."/>
            <person name="Yadav J.S."/>
            <person name="Pangilinan J."/>
            <person name="Larsson K.H."/>
            <person name="Matsuura K."/>
            <person name="Barry K."/>
            <person name="Labutti K."/>
            <person name="Kuo R."/>
            <person name="Ohm R.A."/>
            <person name="Bhattacharya S.S."/>
            <person name="Shirouzu T."/>
            <person name="Yoshinaga Y."/>
            <person name="Martin F.M."/>
            <person name="Grigoriev I.V."/>
            <person name="Hibbett D.S."/>
        </authorList>
    </citation>
    <scope>NUCLEOTIDE SEQUENCE [LARGE SCALE GENOMIC DNA]</scope>
    <source>
        <strain evidence="1 2">HHB14362 ss-1</strain>
    </source>
</reference>
<feature type="non-terminal residue" evidence="1">
    <location>
        <position position="61"/>
    </location>
</feature>
<accession>A0A165MKU4</accession>
<feature type="non-terminal residue" evidence="1">
    <location>
        <position position="1"/>
    </location>
</feature>
<protein>
    <submittedName>
        <fullName evidence="1">Uncharacterized protein</fullName>
    </submittedName>
</protein>
<sequence>ATCRVEYVSKHGPEPRWSSKERQCSLFRWGSLWEGEPAFKLMGEAEIQVKEARASFKLGGR</sequence>
<proteinExistence type="predicted"/>
<keyword evidence="2" id="KW-1185">Reference proteome</keyword>
<dbReference type="AlphaFoldDB" id="A0A165MKU4"/>
<organism evidence="1 2">
    <name type="scientific">Neolentinus lepideus HHB14362 ss-1</name>
    <dbReference type="NCBI Taxonomy" id="1314782"/>
    <lineage>
        <taxon>Eukaryota</taxon>
        <taxon>Fungi</taxon>
        <taxon>Dikarya</taxon>
        <taxon>Basidiomycota</taxon>
        <taxon>Agaricomycotina</taxon>
        <taxon>Agaricomycetes</taxon>
        <taxon>Gloeophyllales</taxon>
        <taxon>Gloeophyllaceae</taxon>
        <taxon>Neolentinus</taxon>
    </lineage>
</organism>
<gene>
    <name evidence="1" type="ORF">NEOLEDRAFT_1143362</name>
</gene>
<dbReference type="InParanoid" id="A0A165MKU4"/>
<evidence type="ECO:0000313" key="2">
    <source>
        <dbReference type="Proteomes" id="UP000076761"/>
    </source>
</evidence>
<evidence type="ECO:0000313" key="1">
    <source>
        <dbReference type="EMBL" id="KZT18464.1"/>
    </source>
</evidence>
<dbReference type="Proteomes" id="UP000076761">
    <property type="component" value="Unassembled WGS sequence"/>
</dbReference>
<dbReference type="EMBL" id="KV425680">
    <property type="protein sequence ID" value="KZT18464.1"/>
    <property type="molecule type" value="Genomic_DNA"/>
</dbReference>
<name>A0A165MKU4_9AGAM</name>